<name>A0A1B8TXS6_9FLAO</name>
<dbReference type="OrthoDB" id="1361176at2"/>
<dbReference type="RefSeq" id="WP_065319104.1">
    <property type="nucleotide sequence ID" value="NZ_CAXBLX010000007.1"/>
</dbReference>
<keyword evidence="1" id="KW-1133">Transmembrane helix</keyword>
<feature type="transmembrane region" description="Helical" evidence="1">
    <location>
        <begin position="12"/>
        <end position="29"/>
    </location>
</feature>
<evidence type="ECO:0000256" key="1">
    <source>
        <dbReference type="SAM" id="Phobius"/>
    </source>
</evidence>
<accession>A0A1B8TXS6</accession>
<reference evidence="3" key="1">
    <citation type="submission" date="2016-02" db="EMBL/GenBank/DDBJ databases">
        <authorList>
            <person name="Shin S.-K."/>
            <person name="Yi H."/>
            <person name="Kim E."/>
        </authorList>
    </citation>
    <scope>NUCLEOTIDE SEQUENCE [LARGE SCALE GENOMIC DNA]</scope>
    <source>
        <strain evidence="3">LPB0003</strain>
    </source>
</reference>
<dbReference type="EMBL" id="LSFM01000022">
    <property type="protein sequence ID" value="OBY64354.1"/>
    <property type="molecule type" value="Genomic_DNA"/>
</dbReference>
<dbReference type="AlphaFoldDB" id="A0A1B8TXS6"/>
<feature type="transmembrane region" description="Helical" evidence="1">
    <location>
        <begin position="113"/>
        <end position="139"/>
    </location>
</feature>
<protein>
    <recommendedName>
        <fullName evidence="4">DUF4199 domain-containing protein</fullName>
    </recommendedName>
</protein>
<dbReference type="Proteomes" id="UP000092584">
    <property type="component" value="Unassembled WGS sequence"/>
</dbReference>
<organism evidence="2 3">
    <name type="scientific">Polaribacter vadi</name>
    <dbReference type="NCBI Taxonomy" id="1774273"/>
    <lineage>
        <taxon>Bacteria</taxon>
        <taxon>Pseudomonadati</taxon>
        <taxon>Bacteroidota</taxon>
        <taxon>Flavobacteriia</taxon>
        <taxon>Flavobacteriales</taxon>
        <taxon>Flavobacteriaceae</taxon>
    </lineage>
</organism>
<evidence type="ECO:0008006" key="4">
    <source>
        <dbReference type="Google" id="ProtNLM"/>
    </source>
</evidence>
<comment type="caution">
    <text evidence="2">The sequence shown here is derived from an EMBL/GenBank/DDBJ whole genome shotgun (WGS) entry which is preliminary data.</text>
</comment>
<gene>
    <name evidence="2" type="ORF">LPB3_08170</name>
</gene>
<feature type="transmembrane region" description="Helical" evidence="1">
    <location>
        <begin position="72"/>
        <end position="93"/>
    </location>
</feature>
<keyword evidence="1" id="KW-0812">Transmembrane</keyword>
<evidence type="ECO:0000313" key="2">
    <source>
        <dbReference type="EMBL" id="OBY64354.1"/>
    </source>
</evidence>
<sequence length="149" mass="16565">MSTNKLIIKHAILISLMIGGFFFLSKLVGLEENPYLRFVNLLFVIIGIRQAIKENIYVNKETNHAKNFATGFASAALAVILSTIGVVIYIEFINPEFLEVMNQSFLIGGDTSLFELAFTLVIEGLASSIVSTLIVMQFFKNHSKEDVKS</sequence>
<dbReference type="KEGG" id="pob:LPB03_04325"/>
<feature type="transmembrane region" description="Helical" evidence="1">
    <location>
        <begin position="35"/>
        <end position="52"/>
    </location>
</feature>
<dbReference type="STRING" id="1774273.LPB03_04325"/>
<evidence type="ECO:0000313" key="3">
    <source>
        <dbReference type="Proteomes" id="UP000092584"/>
    </source>
</evidence>
<proteinExistence type="predicted"/>
<keyword evidence="1" id="KW-0472">Membrane</keyword>
<keyword evidence="3" id="KW-1185">Reference proteome</keyword>